<dbReference type="AlphaFoldDB" id="A0A6A6EQL6"/>
<sequence length="160" mass="17504">MLIVQFSLPDILAPHMLPDCLPRRLPLQSLIDRQHSLDSRTPGDIGLFLAPSAPTRCFLPLSLPLQVQLYNECWVGSFAEAQSALQSLYPSSTAFILPGARVAMSAFSSPVKFSVIVSSSIAIPLYGTRALIPTLTLHPEVWRHPIHHLPGDEFAIAPQS</sequence>
<name>A0A6A6EQL6_9PEZI</name>
<keyword evidence="2" id="KW-1185">Reference proteome</keyword>
<organism evidence="1 2">
    <name type="scientific">Zopfia rhizophila CBS 207.26</name>
    <dbReference type="NCBI Taxonomy" id="1314779"/>
    <lineage>
        <taxon>Eukaryota</taxon>
        <taxon>Fungi</taxon>
        <taxon>Dikarya</taxon>
        <taxon>Ascomycota</taxon>
        <taxon>Pezizomycotina</taxon>
        <taxon>Dothideomycetes</taxon>
        <taxon>Dothideomycetes incertae sedis</taxon>
        <taxon>Zopfiaceae</taxon>
        <taxon>Zopfia</taxon>
    </lineage>
</organism>
<dbReference type="EMBL" id="ML994613">
    <property type="protein sequence ID" value="KAF2193323.1"/>
    <property type="molecule type" value="Genomic_DNA"/>
</dbReference>
<protein>
    <submittedName>
        <fullName evidence="1">Uncharacterized protein</fullName>
    </submittedName>
</protein>
<gene>
    <name evidence="1" type="ORF">K469DRAFT_234053</name>
</gene>
<proteinExistence type="predicted"/>
<reference evidence="1" key="1">
    <citation type="journal article" date="2020" name="Stud. Mycol.">
        <title>101 Dothideomycetes genomes: a test case for predicting lifestyles and emergence of pathogens.</title>
        <authorList>
            <person name="Haridas S."/>
            <person name="Albert R."/>
            <person name="Binder M."/>
            <person name="Bloem J."/>
            <person name="Labutti K."/>
            <person name="Salamov A."/>
            <person name="Andreopoulos B."/>
            <person name="Baker S."/>
            <person name="Barry K."/>
            <person name="Bills G."/>
            <person name="Bluhm B."/>
            <person name="Cannon C."/>
            <person name="Castanera R."/>
            <person name="Culley D."/>
            <person name="Daum C."/>
            <person name="Ezra D."/>
            <person name="Gonzalez J."/>
            <person name="Henrissat B."/>
            <person name="Kuo A."/>
            <person name="Liang C."/>
            <person name="Lipzen A."/>
            <person name="Lutzoni F."/>
            <person name="Magnuson J."/>
            <person name="Mondo S."/>
            <person name="Nolan M."/>
            <person name="Ohm R."/>
            <person name="Pangilinan J."/>
            <person name="Park H.-J."/>
            <person name="Ramirez L."/>
            <person name="Alfaro M."/>
            <person name="Sun H."/>
            <person name="Tritt A."/>
            <person name="Yoshinaga Y."/>
            <person name="Zwiers L.-H."/>
            <person name="Turgeon B."/>
            <person name="Goodwin S."/>
            <person name="Spatafora J."/>
            <person name="Crous P."/>
            <person name="Grigoriev I."/>
        </authorList>
    </citation>
    <scope>NUCLEOTIDE SEQUENCE</scope>
    <source>
        <strain evidence="1">CBS 207.26</strain>
    </source>
</reference>
<dbReference type="Proteomes" id="UP000800200">
    <property type="component" value="Unassembled WGS sequence"/>
</dbReference>
<accession>A0A6A6EQL6</accession>
<evidence type="ECO:0000313" key="1">
    <source>
        <dbReference type="EMBL" id="KAF2193323.1"/>
    </source>
</evidence>
<evidence type="ECO:0000313" key="2">
    <source>
        <dbReference type="Proteomes" id="UP000800200"/>
    </source>
</evidence>